<dbReference type="EMBL" id="CP081135">
    <property type="protein sequence ID" value="UEL47572.1"/>
    <property type="molecule type" value="Genomic_DNA"/>
</dbReference>
<name>A0AAX2ZIR7_9FIRM</name>
<feature type="compositionally biased region" description="Polar residues" evidence="1">
    <location>
        <begin position="501"/>
        <end position="511"/>
    </location>
</feature>
<evidence type="ECO:0000313" key="3">
    <source>
        <dbReference type="Proteomes" id="UP001198983"/>
    </source>
</evidence>
<protein>
    <submittedName>
        <fullName evidence="2">Phage portal protein</fullName>
    </submittedName>
</protein>
<gene>
    <name evidence="2" type="ORF">JW646_18435</name>
</gene>
<keyword evidence="3" id="KW-1185">Reference proteome</keyword>
<feature type="region of interest" description="Disordered" evidence="1">
    <location>
        <begin position="501"/>
        <end position="523"/>
    </location>
</feature>
<evidence type="ECO:0000313" key="2">
    <source>
        <dbReference type="EMBL" id="UEL47572.1"/>
    </source>
</evidence>
<dbReference type="Proteomes" id="UP001198983">
    <property type="component" value="Chromosome"/>
</dbReference>
<dbReference type="InterPro" id="IPR021145">
    <property type="entry name" value="Portal_protein_SPP1_Gp6-like"/>
</dbReference>
<evidence type="ECO:0000256" key="1">
    <source>
        <dbReference type="SAM" id="MobiDB-lite"/>
    </source>
</evidence>
<dbReference type="AlphaFoldDB" id="A0AAX2ZIR7"/>
<accession>A0AAX2ZIR7</accession>
<dbReference type="Pfam" id="PF05133">
    <property type="entry name" value="SPP1_portal"/>
    <property type="match status" value="1"/>
</dbReference>
<feature type="compositionally biased region" description="Acidic residues" evidence="1">
    <location>
        <begin position="513"/>
        <end position="523"/>
    </location>
</feature>
<organism evidence="2 3">
    <name type="scientific">Terrisporobacter hibernicus</name>
    <dbReference type="NCBI Taxonomy" id="2813371"/>
    <lineage>
        <taxon>Bacteria</taxon>
        <taxon>Bacillati</taxon>
        <taxon>Bacillota</taxon>
        <taxon>Clostridia</taxon>
        <taxon>Peptostreptococcales</taxon>
        <taxon>Peptostreptococcaceae</taxon>
        <taxon>Terrisporobacter</taxon>
    </lineage>
</organism>
<dbReference type="KEGG" id="tem:JW646_18435"/>
<reference evidence="2 3" key="1">
    <citation type="journal article" date="2023" name="Int. J. Syst. Evol. Microbiol.">
        <title>Terrisporobacter hibernicus sp. nov., isolated from bovine faeces in Northern Ireland.</title>
        <authorList>
            <person name="Mitchell M."/>
            <person name="Nguyen S.V."/>
            <person name="Connor M."/>
            <person name="Fairley D.J."/>
            <person name="Donoghue O."/>
            <person name="Marshall H."/>
            <person name="Koolman L."/>
            <person name="McMullan G."/>
            <person name="Schaffer K.E."/>
            <person name="McGrath J.W."/>
            <person name="Fanning S."/>
        </authorList>
    </citation>
    <scope>NUCLEOTIDE SEQUENCE [LARGE SCALE GENOMIC DNA]</scope>
    <source>
        <strain evidence="2 3">MCA3</strain>
    </source>
</reference>
<proteinExistence type="predicted"/>
<dbReference type="RefSeq" id="WP_228415947.1">
    <property type="nucleotide sequence ID" value="NZ_CP081135.1"/>
</dbReference>
<sequence length="523" mass="60315">MDIYKQIDKSLLGLYSTDPRFIKELQEVKQYYEFYEGRPESSEDDEEDCRGQLWRVKTDDYKPTREVRNITKKLMKKQKRFMTSVKPDFLIKSLDGTEVGRVDNKKAIINKILNDGKFWNKFSKAFLDCTIGKRVMLTLTTDVDDKGKPLADKPIKFRFYTMPEFTYEYDPNDAEKLIKVQIAYQDESTVGKIQQEQRWHKWIYEIRDNGNCWAIYQIVDGVDTQAFVEIEDEETGENVKKELREEWDTGLSQLPCKVIFNDGLTGDIRGHSDIKDLIDMAMDYNRTQSDYRDALKFKMFEQDVFTNADPNSIDNIKIAPGSIIDLKGDPALGSTDGSAPTPGYGKLASAFNFQVAADSYLTGLKKDMYELMDQPLPESLVNVASGKALRMLNDDLIGRCEEKWQEWDEAVRWLIDLIIEVVNKGNLYRDVQGIEDLNINTSLEFSHNYPIPDDEIQTKELAMKEVEANVRSHQSYIRDFGDAQEADKEFEELLGEMDKINMTQNSMSGLSDTIDENGDETDE</sequence>